<evidence type="ECO:0000256" key="1">
    <source>
        <dbReference type="SAM" id="SignalP"/>
    </source>
</evidence>
<sequence>MKNKFLAALLAGASLLTMTACGGNASADTGADANADTGAAAGDTAKVAVVQLVDNDAFTEMIDSFENKLTELYGDGVTYDVKDAQGDMSTLNSIASELKTADYDLVVPIVTPATQAVVNAGVTAPVVFISVTDPVAAGIMGDMAKPDKNATGTSNIVPVDEIFTLAGKLTPDVKNIGILYCSGEKNAVLTAEKAKAYLDTTDYTYEEVTVASSNEVQQAAQSLAGKVDAIYIPIDSTVQSAMAQVVEAANAAGIPVYGSDPVMVKSGALACVSVSNTQLGERSAEMAYDILNGKDVSEVPAEAMSDFQYVCSRAAADALSITLPEDGSVTLIGG</sequence>
<keyword evidence="1" id="KW-0732">Signal</keyword>
<comment type="caution">
    <text evidence="2">The sequence shown here is derived from an EMBL/GenBank/DDBJ whole genome shotgun (WGS) entry which is preliminary data.</text>
</comment>
<dbReference type="PANTHER" id="PTHR35271">
    <property type="entry name" value="ABC TRANSPORTER, SUBSTRATE-BINDING LIPOPROTEIN-RELATED"/>
    <property type="match status" value="1"/>
</dbReference>
<accession>A0ABR7GKP5</accession>
<feature type="chain" id="PRO_5046775437" evidence="1">
    <location>
        <begin position="23"/>
        <end position="334"/>
    </location>
</feature>
<dbReference type="PROSITE" id="PS51257">
    <property type="entry name" value="PROKAR_LIPOPROTEIN"/>
    <property type="match status" value="1"/>
</dbReference>
<evidence type="ECO:0000313" key="2">
    <source>
        <dbReference type="EMBL" id="MBC5694881.1"/>
    </source>
</evidence>
<name>A0ABR7GKP5_9FIRM</name>
<organism evidence="2 3">
    <name type="scientific">Agathobaculum hominis</name>
    <dbReference type="NCBI Taxonomy" id="2763014"/>
    <lineage>
        <taxon>Bacteria</taxon>
        <taxon>Bacillati</taxon>
        <taxon>Bacillota</taxon>
        <taxon>Clostridia</taxon>
        <taxon>Eubacteriales</taxon>
        <taxon>Butyricicoccaceae</taxon>
        <taxon>Agathobaculum</taxon>
    </lineage>
</organism>
<dbReference type="CDD" id="cd06325">
    <property type="entry name" value="PBP1_ABC_unchar_transporter"/>
    <property type="match status" value="1"/>
</dbReference>
<feature type="signal peptide" evidence="1">
    <location>
        <begin position="1"/>
        <end position="22"/>
    </location>
</feature>
<dbReference type="PANTHER" id="PTHR35271:SF1">
    <property type="entry name" value="ABC TRANSPORTER, SUBSTRATE-BINDING LIPOPROTEIN"/>
    <property type="match status" value="1"/>
</dbReference>
<dbReference type="InterPro" id="IPR028082">
    <property type="entry name" value="Peripla_BP_I"/>
</dbReference>
<dbReference type="SUPFAM" id="SSF53822">
    <property type="entry name" value="Periplasmic binding protein-like I"/>
    <property type="match status" value="1"/>
</dbReference>
<dbReference type="Gene3D" id="3.40.50.2300">
    <property type="match status" value="2"/>
</dbReference>
<dbReference type="InterPro" id="IPR007487">
    <property type="entry name" value="ABC_transpt-TYRBP-like"/>
</dbReference>
<dbReference type="Pfam" id="PF04392">
    <property type="entry name" value="ABC_sub_bind"/>
    <property type="match status" value="1"/>
</dbReference>
<dbReference type="Proteomes" id="UP000641741">
    <property type="component" value="Unassembled WGS sequence"/>
</dbReference>
<proteinExistence type="predicted"/>
<evidence type="ECO:0000313" key="3">
    <source>
        <dbReference type="Proteomes" id="UP000641741"/>
    </source>
</evidence>
<dbReference type="EMBL" id="JACOPK010000002">
    <property type="protein sequence ID" value="MBC5694881.1"/>
    <property type="molecule type" value="Genomic_DNA"/>
</dbReference>
<dbReference type="RefSeq" id="WP_186969208.1">
    <property type="nucleotide sequence ID" value="NZ_JACOPK010000002.1"/>
</dbReference>
<protein>
    <submittedName>
        <fullName evidence="2">ABC transporter substrate-binding protein</fullName>
    </submittedName>
</protein>
<gene>
    <name evidence="2" type="ORF">H8S02_02805</name>
</gene>
<reference evidence="2 3" key="1">
    <citation type="submission" date="2020-08" db="EMBL/GenBank/DDBJ databases">
        <title>Genome public.</title>
        <authorList>
            <person name="Liu C."/>
            <person name="Sun Q."/>
        </authorList>
    </citation>
    <scope>NUCLEOTIDE SEQUENCE [LARGE SCALE GENOMIC DNA]</scope>
    <source>
        <strain evidence="2 3">M2</strain>
    </source>
</reference>
<keyword evidence="3" id="KW-1185">Reference proteome</keyword>